<dbReference type="InterPro" id="IPR052028">
    <property type="entry name" value="HipA_Ser/Thr_kinase"/>
</dbReference>
<evidence type="ECO:0000256" key="2">
    <source>
        <dbReference type="ARBA" id="ARBA00022679"/>
    </source>
</evidence>
<dbReference type="PANTHER" id="PTHR37419:SF1">
    <property type="entry name" value="SERINE_THREONINE-PROTEIN KINASE TOXIN HIPA"/>
    <property type="match status" value="1"/>
</dbReference>
<gene>
    <name evidence="6" type="ORF">FB562_2417</name>
</gene>
<feature type="domain" description="HipA-like C-terminal" evidence="4">
    <location>
        <begin position="152"/>
        <end position="389"/>
    </location>
</feature>
<dbReference type="PANTHER" id="PTHR37419">
    <property type="entry name" value="SERINE/THREONINE-PROTEIN KINASE TOXIN HIPA"/>
    <property type="match status" value="1"/>
</dbReference>
<dbReference type="GO" id="GO:0004674">
    <property type="term" value="F:protein serine/threonine kinase activity"/>
    <property type="evidence" value="ECO:0007669"/>
    <property type="project" value="TreeGrafter"/>
</dbReference>
<dbReference type="Gene3D" id="1.10.1070.20">
    <property type="match status" value="1"/>
</dbReference>
<dbReference type="NCBIfam" id="TIGR03071">
    <property type="entry name" value="couple_hipA"/>
    <property type="match status" value="1"/>
</dbReference>
<dbReference type="EMBL" id="VFOM01000003">
    <property type="protein sequence ID" value="TQL45007.1"/>
    <property type="molecule type" value="Genomic_DNA"/>
</dbReference>
<dbReference type="RefSeq" id="WP_185740569.1">
    <property type="nucleotide sequence ID" value="NZ_VFOM01000003.1"/>
</dbReference>
<dbReference type="InterPro" id="IPR012893">
    <property type="entry name" value="HipA-like_C"/>
</dbReference>
<name>A0A542YAA0_9MICO</name>
<keyword evidence="2" id="KW-0808">Transferase</keyword>
<keyword evidence="7" id="KW-1185">Reference proteome</keyword>
<evidence type="ECO:0000313" key="7">
    <source>
        <dbReference type="Proteomes" id="UP000317998"/>
    </source>
</evidence>
<dbReference type="AlphaFoldDB" id="A0A542YAA0"/>
<protein>
    <submittedName>
        <fullName evidence="6">Serine/threonine-protein kinase HipA</fullName>
    </submittedName>
</protein>
<comment type="similarity">
    <text evidence="1">Belongs to the HipA Ser/Thr kinase family.</text>
</comment>
<accession>A0A542YAA0</accession>
<dbReference type="Pfam" id="PF07804">
    <property type="entry name" value="HipA_C"/>
    <property type="match status" value="1"/>
</dbReference>
<evidence type="ECO:0000313" key="6">
    <source>
        <dbReference type="EMBL" id="TQL45007.1"/>
    </source>
</evidence>
<reference evidence="6 7" key="1">
    <citation type="submission" date="2019-06" db="EMBL/GenBank/DDBJ databases">
        <title>Sequencing the genomes of 1000 actinobacteria strains.</title>
        <authorList>
            <person name="Klenk H.-P."/>
        </authorList>
    </citation>
    <scope>NUCLEOTIDE SEQUENCE [LARGE SCALE GENOMIC DNA]</scope>
    <source>
        <strain evidence="6 7">DSM 26477</strain>
    </source>
</reference>
<evidence type="ECO:0000256" key="1">
    <source>
        <dbReference type="ARBA" id="ARBA00010164"/>
    </source>
</evidence>
<keyword evidence="3 6" id="KW-0418">Kinase</keyword>
<sequence>MSDGLSVYLDGTHIGTLAQSVGGAITFAYNDDYRRSRAATPLSLSMPLVRAAHKNKQVRAYLQGLLPDSDGRLAELGREHHVSPSNPFALLSHVGRDAAGAVQILPVGEGSPDAAQRQGDIAELDDSQFGAVVADVIANRDTWGRRESNARWSLPGAQPKVALFRTSDGTWAVPNDSTPTTHIIKPAVPPYSSHHINEFMTMSAARHLGLRVATDFMIETDRGDHAFVSERYDRVEQDGRWVRLHQEDFCQAMAVPPLLKYQKDGGPSIKQIARLFQGLPDAEDRRVNARRFYDAIVFNLAAQGTDAHAKNYSFMLDGDRASMAPLYDLGSHAPYPSRGNAPLELSMSIDGEYRMRAVGIEALVKVGVGLGLDKDEAHDRVVELTAGIVDAYRQAADDARARLGNNEFIGELVDSIENYATERGWYDKPFRT</sequence>
<feature type="domain" description="HipA N-terminal subdomain 1" evidence="5">
    <location>
        <begin position="5"/>
        <end position="104"/>
    </location>
</feature>
<comment type="caution">
    <text evidence="6">The sequence shown here is derived from an EMBL/GenBank/DDBJ whole genome shotgun (WGS) entry which is preliminary data.</text>
</comment>
<dbReference type="Pfam" id="PF13657">
    <property type="entry name" value="Couple_hipA"/>
    <property type="match status" value="1"/>
</dbReference>
<dbReference type="InterPro" id="IPR017508">
    <property type="entry name" value="HipA_N1"/>
</dbReference>
<dbReference type="GO" id="GO:0005829">
    <property type="term" value="C:cytosol"/>
    <property type="evidence" value="ECO:0007669"/>
    <property type="project" value="TreeGrafter"/>
</dbReference>
<evidence type="ECO:0000259" key="5">
    <source>
        <dbReference type="Pfam" id="PF13657"/>
    </source>
</evidence>
<organism evidence="6 7">
    <name type="scientific">Homoserinimonas aerilata</name>
    <dbReference type="NCBI Taxonomy" id="1162970"/>
    <lineage>
        <taxon>Bacteria</taxon>
        <taxon>Bacillati</taxon>
        <taxon>Actinomycetota</taxon>
        <taxon>Actinomycetes</taxon>
        <taxon>Micrococcales</taxon>
        <taxon>Microbacteriaceae</taxon>
        <taxon>Homoserinimonas</taxon>
    </lineage>
</organism>
<evidence type="ECO:0000259" key="4">
    <source>
        <dbReference type="Pfam" id="PF07804"/>
    </source>
</evidence>
<evidence type="ECO:0000256" key="3">
    <source>
        <dbReference type="ARBA" id="ARBA00022777"/>
    </source>
</evidence>
<proteinExistence type="inferred from homology"/>
<dbReference type="Proteomes" id="UP000317998">
    <property type="component" value="Unassembled WGS sequence"/>
</dbReference>